<dbReference type="AlphaFoldDB" id="A0A1I2DYD6"/>
<gene>
    <name evidence="1" type="ORF">SAMN04488541_100867</name>
</gene>
<accession>A0A1I2DYD6</accession>
<evidence type="ECO:0000313" key="2">
    <source>
        <dbReference type="Proteomes" id="UP000199513"/>
    </source>
</evidence>
<reference evidence="1 2" key="1">
    <citation type="submission" date="2016-10" db="EMBL/GenBank/DDBJ databases">
        <authorList>
            <person name="de Groot N.N."/>
        </authorList>
    </citation>
    <scope>NUCLEOTIDE SEQUENCE [LARGE SCALE GENOMIC DNA]</scope>
    <source>
        <strain>GEY</strain>
        <strain evidence="2">DSM 9560</strain>
    </source>
</reference>
<evidence type="ECO:0000313" key="1">
    <source>
        <dbReference type="EMBL" id="SFE85379.1"/>
    </source>
</evidence>
<dbReference type="OrthoDB" id="3468002at2"/>
<name>A0A1I2DYD6_9BACT</name>
<protein>
    <submittedName>
        <fullName evidence="1">Uncharacterized protein</fullName>
    </submittedName>
</protein>
<dbReference type="RefSeq" id="WP_091541879.1">
    <property type="nucleotide sequence ID" value="NZ_FONY01000008.1"/>
</dbReference>
<sequence length="179" mass="20937">MNNYSISIVPLVENYPNHAAKAQEIVNWLSEIKAIKKEKSICTLDKEGYAIDEGAEKLVEFPEELPFGLQVCGLEVITQSHIFTSGERELETVLCPSCKKEMREYFENQVHLWESTNNFIIQCPHCQAKHPIHAFHCEPIWGFSNLGFKFWNWTDFTYQFIEDFEQRLGCEVRVVYEHT</sequence>
<organism evidence="1 2">
    <name type="scientific">Thermoflexibacter ruber</name>
    <dbReference type="NCBI Taxonomy" id="1003"/>
    <lineage>
        <taxon>Bacteria</taxon>
        <taxon>Pseudomonadati</taxon>
        <taxon>Bacteroidota</taxon>
        <taxon>Cytophagia</taxon>
        <taxon>Cytophagales</taxon>
        <taxon>Thermoflexibacteraceae</taxon>
        <taxon>Thermoflexibacter</taxon>
    </lineage>
</organism>
<proteinExistence type="predicted"/>
<keyword evidence="2" id="KW-1185">Reference proteome</keyword>
<dbReference type="STRING" id="1003.SAMN04488541_100867"/>
<dbReference type="Proteomes" id="UP000199513">
    <property type="component" value="Unassembled WGS sequence"/>
</dbReference>
<dbReference type="EMBL" id="FONY01000008">
    <property type="protein sequence ID" value="SFE85379.1"/>
    <property type="molecule type" value="Genomic_DNA"/>
</dbReference>